<protein>
    <submittedName>
        <fullName evidence="1">Uncharacterized protein</fullName>
    </submittedName>
</protein>
<gene>
    <name evidence="1" type="ORF">A1OE_916</name>
</gene>
<sequence length="45" mass="5380">MLFNYLSYLEYLNTQDLLNSFRIFKVMSIASNPQMTSILYNRLGR</sequence>
<keyword evidence="2" id="KW-1185">Reference proteome</keyword>
<accession>K7YHP0</accession>
<evidence type="ECO:0000313" key="1">
    <source>
        <dbReference type="EMBL" id="AFX99100.1"/>
    </source>
</evidence>
<dbReference type="EMBL" id="CP003539">
    <property type="protein sequence ID" value="AFX99100.1"/>
    <property type="molecule type" value="Genomic_DNA"/>
</dbReference>
<dbReference type="KEGG" id="thal:A1OE_916"/>
<reference evidence="1 2" key="1">
    <citation type="journal article" date="2012" name="Proc. Natl. Acad. Sci. U.S.A.">
        <title>Genome streamlining and chemical defense in a coral reef symbiosis.</title>
        <authorList>
            <person name="Kwan J.C."/>
            <person name="Donia M.S."/>
            <person name="Han A.W."/>
            <person name="Hirose E."/>
            <person name="Haygood M.G."/>
            <person name="Schmidt E.W."/>
        </authorList>
    </citation>
    <scope>NUCLEOTIDE SEQUENCE [LARGE SCALE GENOMIC DNA]</scope>
    <source>
        <strain evidence="1 2">L2</strain>
    </source>
</reference>
<proteinExistence type="predicted"/>
<evidence type="ECO:0000313" key="2">
    <source>
        <dbReference type="Proteomes" id="UP000010077"/>
    </source>
</evidence>
<dbReference type="Proteomes" id="UP000010077">
    <property type="component" value="Chromosome"/>
</dbReference>
<dbReference type="AlphaFoldDB" id="K7YHP0"/>
<name>K7YHP0_9PROT</name>
<dbReference type="HOGENOM" id="CLU_3197406_0_0_5"/>
<organism evidence="1 2">
    <name type="scientific">Candidatus Endolissoclinum faulkneri L2</name>
    <dbReference type="NCBI Taxonomy" id="1193729"/>
    <lineage>
        <taxon>Bacteria</taxon>
        <taxon>Pseudomonadati</taxon>
        <taxon>Pseudomonadota</taxon>
        <taxon>Alphaproteobacteria</taxon>
        <taxon>Rhodospirillales</taxon>
        <taxon>Rhodospirillaceae</taxon>
        <taxon>Candidatus Endolissoclinum</taxon>
    </lineage>
</organism>